<dbReference type="GO" id="GO:0004965">
    <property type="term" value="F:G protein-coupled GABA receptor activity"/>
    <property type="evidence" value="ECO:0000318"/>
    <property type="project" value="GO_Central"/>
</dbReference>
<dbReference type="OMA" id="VNWIEQF"/>
<evidence type="ECO:0000256" key="2">
    <source>
        <dbReference type="ARBA" id="ARBA00022475"/>
    </source>
</evidence>
<evidence type="ECO:0000259" key="15">
    <source>
        <dbReference type="PROSITE" id="PS50259"/>
    </source>
</evidence>
<evidence type="ECO:0000256" key="7">
    <source>
        <dbReference type="ARBA" id="ARBA00023136"/>
    </source>
</evidence>
<evidence type="ECO:0000256" key="11">
    <source>
        <dbReference type="ARBA" id="ARBA00073785"/>
    </source>
</evidence>
<feature type="transmembrane region" description="Helical" evidence="13">
    <location>
        <begin position="747"/>
        <end position="769"/>
    </location>
</feature>
<evidence type="ECO:0000313" key="17">
    <source>
        <dbReference type="Proteomes" id="UP000001593"/>
    </source>
</evidence>
<dbReference type="GO" id="GO:0007214">
    <property type="term" value="P:gamma-aminobutyric acid signaling pathway"/>
    <property type="evidence" value="ECO:0000318"/>
    <property type="project" value="GO_Central"/>
</dbReference>
<keyword evidence="12" id="KW-0175">Coiled coil</keyword>
<keyword evidence="6" id="KW-0297">G-protein coupled receptor</keyword>
<dbReference type="PANTHER" id="PTHR10519">
    <property type="entry name" value="GABA-B RECEPTOR"/>
    <property type="match status" value="1"/>
</dbReference>
<feature type="coiled-coil region" evidence="12">
    <location>
        <begin position="815"/>
        <end position="842"/>
    </location>
</feature>
<dbReference type="PRINTS" id="PR01176">
    <property type="entry name" value="GABABRECEPTR"/>
</dbReference>
<keyword evidence="17" id="KW-1185">Reference proteome</keyword>
<feature type="transmembrane region" description="Helical" evidence="13">
    <location>
        <begin position="682"/>
        <end position="704"/>
    </location>
</feature>
<dbReference type="STRING" id="45351.A7SBD0"/>
<evidence type="ECO:0000256" key="10">
    <source>
        <dbReference type="ARBA" id="ARBA00023224"/>
    </source>
</evidence>
<dbReference type="PRINTS" id="PR01177">
    <property type="entry name" value="GABAB1RECPTR"/>
</dbReference>
<comment type="subcellular location">
    <subcellularLocation>
        <location evidence="1">Cell membrane</location>
        <topology evidence="1">Multi-pass membrane protein</topology>
    </subcellularLocation>
</comment>
<proteinExistence type="predicted"/>
<dbReference type="EMBL" id="DS469615">
    <property type="protein sequence ID" value="EDO38981.1"/>
    <property type="molecule type" value="Genomic_DNA"/>
</dbReference>
<feature type="transmembrane region" description="Helical" evidence="13">
    <location>
        <begin position="550"/>
        <end position="566"/>
    </location>
</feature>
<evidence type="ECO:0000256" key="6">
    <source>
        <dbReference type="ARBA" id="ARBA00023040"/>
    </source>
</evidence>
<dbReference type="GO" id="GO:0038039">
    <property type="term" value="C:G protein-coupled receptor heterodimeric complex"/>
    <property type="evidence" value="ECO:0000318"/>
    <property type="project" value="GO_Central"/>
</dbReference>
<evidence type="ECO:0000256" key="12">
    <source>
        <dbReference type="SAM" id="Coils"/>
    </source>
</evidence>
<dbReference type="InterPro" id="IPR028082">
    <property type="entry name" value="Peripla_BP_I"/>
</dbReference>
<feature type="transmembrane region" description="Helical" evidence="13">
    <location>
        <begin position="716"/>
        <end position="735"/>
    </location>
</feature>
<dbReference type="FunFam" id="3.40.50.2300:FF:001125">
    <property type="match status" value="1"/>
</dbReference>
<dbReference type="InterPro" id="IPR001828">
    <property type="entry name" value="ANF_lig-bd_rcpt"/>
</dbReference>
<keyword evidence="9" id="KW-0325">Glycoprotein</keyword>
<evidence type="ECO:0000256" key="5">
    <source>
        <dbReference type="ARBA" id="ARBA00022989"/>
    </source>
</evidence>
<dbReference type="SUPFAM" id="SSF53822">
    <property type="entry name" value="Periplasmic binding protein-like I"/>
    <property type="match status" value="2"/>
</dbReference>
<evidence type="ECO:0000256" key="1">
    <source>
        <dbReference type="ARBA" id="ARBA00004651"/>
    </source>
</evidence>
<feature type="signal peptide" evidence="14">
    <location>
        <begin position="1"/>
        <end position="17"/>
    </location>
</feature>
<sequence length="1015" mass="114038">MAFIVFVLACLIWPVNAKIPLYVGGFFPLSPNKASVPGHALLAAAKLALSHVNNSDILPNHDLRMIIKNSKCDPAYTANAFIDLLMDERPSLMILGAACSDVTEILAELSAYRNLVQVSYASRSLVLSNRDKYPTLFRTLPSESARNLARVNWIEQFGWKNIALLYEKTSSDLAGQSNNQVIEELKKLNCSVVLSQQISDNQLDLDLQTLTRNDARIIVGTFYERKARQIFCQAFKSGLYGARYVWLLIGTYSYRWWAVPDNGVDCTVQEMQAAVAYSFIFNNQIFLGEDEQGNAKRAISGVVSYASRSLVLSNRDKYPTLFRTLPSESARNLARVNWIEQFGWKNIALLYEKTSSDLTKAEYFKQYQSYLQADNITTAPNITAYAYDAVWVIAAALNQTIPVIQRMGKSMENFTIDPQITEVFLSAIQNIQFQGITGEVEFFNDGDRYDGIVEILQHYPDGTAVTVGYYYPREREVRLIGKGNLWPEGKVPLDRTIKVRQFIKIPLWLYIFVCLMGSLGIVLGLVFLAFNIKYRNKRYIKLSSPNLNNVVILGCILIYSTVFLYGLDGRVSDKVFTATCRARFCLLSLGFTIGFGAMFSKTWRVHQIFTNVKKVKKVVRDKDLFGMLGVIVLIDVLLLSLWMALHPPSRKVIVLEGSRKFSKDRDHEFVMHREECTGPHSLPWLVTFYAFHSLLLVFGLFLAFETRKISVPVLNDSRFIGISVYNVVLLCAIGVPLSHVSSSEPAAGFALICAVILFCTTVTLSVLFIPKVPDVIVVIMMVIQMWKDPDGNPLHGTMIPGRGQMSSTGNELSVVEQFSNKNSRLEAEISTLKLENKQLKRQLPMNDGDNHQINSQSFDDVCETNGRHVRFGAASPFKGRAKTCVHRKQNFAGEFDSVETGHHHAQSETEQLLSESPHNIRLAVTTNEASPSPCLRRYSLPSPKPKYIFEQTGQTSKTGQTGDSCGNCLPNAKLKESIVKCSHTRNGWDFPRVQDKPTANGLRTEVHTFDGRKCI</sequence>
<dbReference type="PROSITE" id="PS50259">
    <property type="entry name" value="G_PROTEIN_RECEP_F3_4"/>
    <property type="match status" value="1"/>
</dbReference>
<dbReference type="Gene3D" id="3.40.50.2300">
    <property type="match status" value="2"/>
</dbReference>
<evidence type="ECO:0000256" key="9">
    <source>
        <dbReference type="ARBA" id="ARBA00023180"/>
    </source>
</evidence>
<dbReference type="CDD" id="cd15047">
    <property type="entry name" value="7tmC_GABA-B-like"/>
    <property type="match status" value="1"/>
</dbReference>
<evidence type="ECO:0000256" key="8">
    <source>
        <dbReference type="ARBA" id="ARBA00023170"/>
    </source>
</evidence>
<dbReference type="Proteomes" id="UP000001593">
    <property type="component" value="Unassembled WGS sequence"/>
</dbReference>
<dbReference type="PhylomeDB" id="A7SBD0"/>
<evidence type="ECO:0000256" key="13">
    <source>
        <dbReference type="SAM" id="Phobius"/>
    </source>
</evidence>
<keyword evidence="3 13" id="KW-0812">Transmembrane</keyword>
<keyword evidence="10" id="KW-0807">Transducer</keyword>
<keyword evidence="4 14" id="KW-0732">Signal</keyword>
<dbReference type="InterPro" id="IPR002455">
    <property type="entry name" value="GPCR3_GABA-B"/>
</dbReference>
<dbReference type="PANTHER" id="PTHR10519:SF20">
    <property type="entry name" value="G-PROTEIN COUPLED RECEPTOR 156-RELATED"/>
    <property type="match status" value="1"/>
</dbReference>
<evidence type="ECO:0000313" key="16">
    <source>
        <dbReference type="EMBL" id="EDO38981.1"/>
    </source>
</evidence>
<keyword evidence="7 13" id="KW-0472">Membrane</keyword>
<keyword evidence="5 13" id="KW-1133">Transmembrane helix</keyword>
<dbReference type="HOGENOM" id="CLU_005240_2_0_1"/>
<dbReference type="FunFam" id="3.40.50.2300:FF:000063">
    <property type="entry name" value="Gamma-aminobutyric acid type B receptor subunit"/>
    <property type="match status" value="1"/>
</dbReference>
<organism evidence="16 17">
    <name type="scientific">Nematostella vectensis</name>
    <name type="common">Starlet sea anemone</name>
    <dbReference type="NCBI Taxonomy" id="45351"/>
    <lineage>
        <taxon>Eukaryota</taxon>
        <taxon>Metazoa</taxon>
        <taxon>Cnidaria</taxon>
        <taxon>Anthozoa</taxon>
        <taxon>Hexacorallia</taxon>
        <taxon>Actiniaria</taxon>
        <taxon>Edwardsiidae</taxon>
        <taxon>Nematostella</taxon>
    </lineage>
</organism>
<feature type="transmembrane region" description="Helical" evidence="13">
    <location>
        <begin position="624"/>
        <end position="645"/>
    </location>
</feature>
<evidence type="ECO:0000256" key="3">
    <source>
        <dbReference type="ARBA" id="ARBA00022692"/>
    </source>
</evidence>
<dbReference type="Pfam" id="PF01094">
    <property type="entry name" value="ANF_receptor"/>
    <property type="match status" value="3"/>
</dbReference>
<dbReference type="CDD" id="cd06366">
    <property type="entry name" value="PBP1_GABAb_receptor"/>
    <property type="match status" value="1"/>
</dbReference>
<protein>
    <recommendedName>
        <fullName evidence="11">Gamma-aminobutyric acid type B receptor subunit 2</fullName>
    </recommendedName>
</protein>
<dbReference type="eggNOG" id="KOG1055">
    <property type="taxonomic scope" value="Eukaryota"/>
</dbReference>
<accession>A7SBD0</accession>
<evidence type="ECO:0000256" key="14">
    <source>
        <dbReference type="SAM" id="SignalP"/>
    </source>
</evidence>
<feature type="transmembrane region" description="Helical" evidence="13">
    <location>
        <begin position="586"/>
        <end position="603"/>
    </location>
</feature>
<name>A7SBD0_NEMVE</name>
<feature type="domain" description="G-protein coupled receptors family 3 profile" evidence="15">
    <location>
        <begin position="509"/>
        <end position="772"/>
    </location>
</feature>
<dbReference type="AlphaFoldDB" id="A7SBD0"/>
<reference evidence="16 17" key="1">
    <citation type="journal article" date="2007" name="Science">
        <title>Sea anemone genome reveals ancestral eumetazoan gene repertoire and genomic organization.</title>
        <authorList>
            <person name="Putnam N.H."/>
            <person name="Srivastava M."/>
            <person name="Hellsten U."/>
            <person name="Dirks B."/>
            <person name="Chapman J."/>
            <person name="Salamov A."/>
            <person name="Terry A."/>
            <person name="Shapiro H."/>
            <person name="Lindquist E."/>
            <person name="Kapitonov V.V."/>
            <person name="Jurka J."/>
            <person name="Genikhovich G."/>
            <person name="Grigoriev I.V."/>
            <person name="Lucas S.M."/>
            <person name="Steele R.E."/>
            <person name="Finnerty J.R."/>
            <person name="Technau U."/>
            <person name="Martindale M.Q."/>
            <person name="Rokhsar D.S."/>
        </authorList>
    </citation>
    <scope>NUCLEOTIDE SEQUENCE [LARGE SCALE GENOMIC DNA]</scope>
    <source>
        <strain evidence="17">CH2 X CH6</strain>
    </source>
</reference>
<dbReference type="InParanoid" id="A7SBD0"/>
<evidence type="ECO:0000256" key="4">
    <source>
        <dbReference type="ARBA" id="ARBA00022729"/>
    </source>
</evidence>
<keyword evidence="2" id="KW-1003">Cell membrane</keyword>
<dbReference type="FunFam" id="3.40.50.2300:FF:000379">
    <property type="entry name" value="Gamma-aminobutyric acid B receptor"/>
    <property type="match status" value="1"/>
</dbReference>
<feature type="chain" id="PRO_5002714238" description="Gamma-aminobutyric acid type B receptor subunit 2" evidence="14">
    <location>
        <begin position="18"/>
        <end position="1015"/>
    </location>
</feature>
<gene>
    <name evidence="16" type="ORF">NEMVEDRAFT_v1g244104</name>
</gene>
<feature type="transmembrane region" description="Helical" evidence="13">
    <location>
        <begin position="507"/>
        <end position="530"/>
    </location>
</feature>
<dbReference type="Pfam" id="PF00003">
    <property type="entry name" value="7tm_3"/>
    <property type="match status" value="1"/>
</dbReference>
<dbReference type="InterPro" id="IPR017978">
    <property type="entry name" value="GPCR_3_C"/>
</dbReference>
<keyword evidence="8" id="KW-0675">Receptor</keyword>